<evidence type="ECO:0000313" key="2">
    <source>
        <dbReference type="EMBL" id="KUF10239.1"/>
    </source>
</evidence>
<feature type="domain" description="CsgH-like" evidence="1">
    <location>
        <begin position="34"/>
        <end position="120"/>
    </location>
</feature>
<dbReference type="InterPro" id="IPR053722">
    <property type="entry name" value="Curli_assembly_CsgC/AgfC"/>
</dbReference>
<dbReference type="EMBL" id="LPXO01000007">
    <property type="protein sequence ID" value="KUF10239.1"/>
    <property type="molecule type" value="Genomic_DNA"/>
</dbReference>
<sequence length="132" mass="13751">MSHRIPTLAGIAAVLATLGGLQLGAATEGEDLPRCALQIDTAQGMLTARAVAQSPEALSGQYDLTLTRRNAGGSIDMSQSGAFELRPGETAILNEAVLNGDPRDLKARLTLKTGGRSLRCPVLVNGTPQEEI</sequence>
<name>A0A0W7WI75_9RHOB</name>
<dbReference type="STRING" id="1685382.AVJ23_12570"/>
<gene>
    <name evidence="2" type="ORF">AVJ23_12570</name>
</gene>
<evidence type="ECO:0000259" key="1">
    <source>
        <dbReference type="Pfam" id="PF21112"/>
    </source>
</evidence>
<dbReference type="AlphaFoldDB" id="A0A0W7WI75"/>
<proteinExistence type="predicted"/>
<protein>
    <recommendedName>
        <fullName evidence="1">CsgH-like domain-containing protein</fullName>
    </recommendedName>
</protein>
<dbReference type="Gene3D" id="2.60.40.2420">
    <property type="match status" value="1"/>
</dbReference>
<dbReference type="Pfam" id="PF21112">
    <property type="entry name" value="CsgH"/>
    <property type="match status" value="1"/>
</dbReference>
<dbReference type="Proteomes" id="UP000054396">
    <property type="component" value="Unassembled WGS sequence"/>
</dbReference>
<dbReference type="OrthoDB" id="7864894at2"/>
<accession>A0A0W7WI75</accession>
<dbReference type="InterPro" id="IPR048632">
    <property type="entry name" value="CsgH-like"/>
</dbReference>
<dbReference type="NCBIfam" id="NF041112">
    <property type="entry name" value="chap_CsgH_alph"/>
    <property type="match status" value="1"/>
</dbReference>
<evidence type="ECO:0000313" key="3">
    <source>
        <dbReference type="Proteomes" id="UP000054396"/>
    </source>
</evidence>
<organism evidence="2 3">
    <name type="scientific">Pseudoponticoccus marisrubri</name>
    <dbReference type="NCBI Taxonomy" id="1685382"/>
    <lineage>
        <taxon>Bacteria</taxon>
        <taxon>Pseudomonadati</taxon>
        <taxon>Pseudomonadota</taxon>
        <taxon>Alphaproteobacteria</taxon>
        <taxon>Rhodobacterales</taxon>
        <taxon>Roseobacteraceae</taxon>
        <taxon>Pseudoponticoccus</taxon>
    </lineage>
</organism>
<reference evidence="2 3" key="1">
    <citation type="submission" date="2015-12" db="EMBL/GenBank/DDBJ databases">
        <authorList>
            <person name="Shamseldin A."/>
            <person name="Moawad H."/>
            <person name="Abd El-Rahim W.M."/>
            <person name="Sadowsky M.J."/>
        </authorList>
    </citation>
    <scope>NUCLEOTIDE SEQUENCE [LARGE SCALE GENOMIC DNA]</scope>
    <source>
        <strain evidence="2 3">SJ5A-1</strain>
    </source>
</reference>
<comment type="caution">
    <text evidence="2">The sequence shown here is derived from an EMBL/GenBank/DDBJ whole genome shotgun (WGS) entry which is preliminary data.</text>
</comment>
<dbReference type="InterPro" id="IPR047726">
    <property type="entry name" value="CsgH_dom"/>
</dbReference>
<keyword evidence="3" id="KW-1185">Reference proteome</keyword>
<dbReference type="RefSeq" id="WP_058862556.1">
    <property type="nucleotide sequence ID" value="NZ_LPXO01000007.1"/>
</dbReference>